<protein>
    <submittedName>
        <fullName evidence="1">Uncharacterized protein</fullName>
    </submittedName>
</protein>
<evidence type="ECO:0000313" key="2">
    <source>
        <dbReference type="Proteomes" id="UP001057402"/>
    </source>
</evidence>
<proteinExistence type="predicted"/>
<comment type="caution">
    <text evidence="1">The sequence shown here is derived from an EMBL/GenBank/DDBJ whole genome shotgun (WGS) entry which is preliminary data.</text>
</comment>
<reference evidence="2" key="1">
    <citation type="journal article" date="2023" name="Front. Plant Sci.">
        <title>Chromosomal-level genome assembly of Melastoma candidum provides insights into trichome evolution.</title>
        <authorList>
            <person name="Zhong Y."/>
            <person name="Wu W."/>
            <person name="Sun C."/>
            <person name="Zou P."/>
            <person name="Liu Y."/>
            <person name="Dai S."/>
            <person name="Zhou R."/>
        </authorList>
    </citation>
    <scope>NUCLEOTIDE SEQUENCE [LARGE SCALE GENOMIC DNA]</scope>
</reference>
<gene>
    <name evidence="1" type="ORF">MLD38_006091</name>
</gene>
<sequence>MVAKIALGLLRRAGVPVTFSKMHVIKPTTVVNVIAVLRVGDCSTMIASMMHSWGQVIMRVWLSVPEGIFGLGFKSSRSMDGSFMGFGHSGMGSSTGFVDVKNQYTMAVTLNKTSMGTVTRNIIQLVCSELGIPISTGHMAEAVGESSIEKPMIN</sequence>
<dbReference type="EMBL" id="CM042882">
    <property type="protein sequence ID" value="KAI4379846.1"/>
    <property type="molecule type" value="Genomic_DNA"/>
</dbReference>
<evidence type="ECO:0000313" key="1">
    <source>
        <dbReference type="EMBL" id="KAI4379846.1"/>
    </source>
</evidence>
<keyword evidence="2" id="KW-1185">Reference proteome</keyword>
<dbReference type="Proteomes" id="UP001057402">
    <property type="component" value="Chromosome 3"/>
</dbReference>
<organism evidence="1 2">
    <name type="scientific">Melastoma candidum</name>
    <dbReference type="NCBI Taxonomy" id="119954"/>
    <lineage>
        <taxon>Eukaryota</taxon>
        <taxon>Viridiplantae</taxon>
        <taxon>Streptophyta</taxon>
        <taxon>Embryophyta</taxon>
        <taxon>Tracheophyta</taxon>
        <taxon>Spermatophyta</taxon>
        <taxon>Magnoliopsida</taxon>
        <taxon>eudicotyledons</taxon>
        <taxon>Gunneridae</taxon>
        <taxon>Pentapetalae</taxon>
        <taxon>rosids</taxon>
        <taxon>malvids</taxon>
        <taxon>Myrtales</taxon>
        <taxon>Melastomataceae</taxon>
        <taxon>Melastomatoideae</taxon>
        <taxon>Melastomateae</taxon>
        <taxon>Melastoma</taxon>
    </lineage>
</organism>
<name>A0ACB9RL72_9MYRT</name>
<accession>A0ACB9RL72</accession>